<dbReference type="AlphaFoldDB" id="A0A7D6C8E1"/>
<protein>
    <recommendedName>
        <fullName evidence="2">Tetratricopeptide repeat protein</fullName>
    </recommendedName>
</protein>
<name>A0A7D6C8E1_9ACTN</name>
<accession>A0A7D6C8E1</accession>
<evidence type="ECO:0008006" key="2">
    <source>
        <dbReference type="Google" id="ProtNLM"/>
    </source>
</evidence>
<gene>
    <name evidence="1" type="ORF">HZU44_05800</name>
</gene>
<organism evidence="1">
    <name type="scientific">Micromonospora carbonacea</name>
    <dbReference type="NCBI Taxonomy" id="47853"/>
    <lineage>
        <taxon>Bacteria</taxon>
        <taxon>Bacillati</taxon>
        <taxon>Actinomycetota</taxon>
        <taxon>Actinomycetes</taxon>
        <taxon>Micromonosporales</taxon>
        <taxon>Micromonosporaceae</taxon>
        <taxon>Micromonospora</taxon>
    </lineage>
</organism>
<dbReference type="SUPFAM" id="SSF81901">
    <property type="entry name" value="HCP-like"/>
    <property type="match status" value="2"/>
</dbReference>
<dbReference type="EMBL" id="CP058905">
    <property type="protein sequence ID" value="QLJ99627.1"/>
    <property type="molecule type" value="Genomic_DNA"/>
</dbReference>
<dbReference type="Gene3D" id="1.25.40.10">
    <property type="entry name" value="Tetratricopeptide repeat domain"/>
    <property type="match status" value="2"/>
</dbReference>
<proteinExistence type="predicted"/>
<dbReference type="InterPro" id="IPR011990">
    <property type="entry name" value="TPR-like_helical_dom_sf"/>
</dbReference>
<evidence type="ECO:0000313" key="1">
    <source>
        <dbReference type="EMBL" id="QLJ99627.1"/>
    </source>
</evidence>
<sequence>MSDMSEADQEPADALSAIVEALLAVDEINDAAARRAMVMTMPTEIRSRVIDAPSARGHTLNWVRACTKFLHGREALRSALTTHVAETALDVAAALDAIDRWWPTLVAPAKDDADPPHAGIGEWDPMALGVHRVSVPEEPGHGGPLPALTPYVRRRHDTQLTQILPPSSSTLVVLHGGPATGKTRAALEAVREVLPDWPVLRPLSTAELLDAVRRPAPQRGTVIWLDDAGDLLDAAEEVPLEMRRLLGRSGPAPVVVVATLRSDRLRQLADPGQAGTRQLQLLLKAAVHVSVPEHFTGAQRQEWRAYGHHDPRLAFAESRTGPDGKLVQTLTGAQTLLDRYDDPEGHAGWLTRAVIDSAVEARRLGHSEPLAEELLARLTDAHLTAAGHPNATPEGLTEALTSATREVHGVAPLLSQGGVGSRRYLPHGVLEQHVRARRRGTLVPPAVWEALAAHEAGVDDTLRLARAATARGLHRYAVRFASSAANRGHLPAARLLATLLERSGDPQAAGRLLRECAARDDAVGTRMLAEWYDRQGASDEAEQSWRRAAELGDPPAWRELAALLERTGRGDEIVDVWRRALPTGDPEARLRLVEHLASDPCAAAEVRSLLEAGAAAGDLLALAHLVRLVDDSGAATTGEDEGTRRLRAAARNGVRGARPLLVRRLAAAGQLASAIEECRPLVTVQHEEYGTWLARLLDEAGRGDEAERCLRDGAQAGSGPALERLVSRLDRAGRHPEADALLRTAIDRGRDGALIRLTDRWKRAGRHEEVAVLLRQAAEQDNPEAMRLLAEASPGEAERWLGRAAEAGDPQALRELVRRFDLAGRADESRDWLANLARRGDRYAVRETIRRAPTPEEAERWLRYAVEIGVPDSLDELAERLAGQGREAESDRLRRLGIDCGGATAERFDLTAS</sequence>
<reference evidence="1" key="1">
    <citation type="submission" date="2020-08" db="EMBL/GenBank/DDBJ databases">
        <title>A bifunctional nitrone conjugated secondary metabolite targeting the ribosome.</title>
        <authorList>
            <person name="Limbrick E.M."/>
            <person name="Graf M."/>
            <person name="Derewacz D.K."/>
            <person name="Nguyen F."/>
            <person name="Spraggins J.M."/>
            <person name="Wieland M."/>
            <person name="Ynigez-Gutierrez A.E."/>
            <person name="Reisman B.J."/>
            <person name="Zinshteyn B."/>
            <person name="McCulloch K."/>
            <person name="Iverson T.M."/>
            <person name="Green R."/>
            <person name="Wilson D.N."/>
            <person name="Bachmann B.O."/>
        </authorList>
    </citation>
    <scope>NUCLEOTIDE SEQUENCE</scope>
    <source>
        <strain evidence="1">Africana</strain>
    </source>
</reference>